<evidence type="ECO:0000313" key="2">
    <source>
        <dbReference type="Proteomes" id="UP001595721"/>
    </source>
</evidence>
<dbReference type="InterPro" id="IPR027417">
    <property type="entry name" value="P-loop_NTPase"/>
</dbReference>
<evidence type="ECO:0000313" key="1">
    <source>
        <dbReference type="EMBL" id="MFC3529060.1"/>
    </source>
</evidence>
<reference evidence="2" key="1">
    <citation type="journal article" date="2019" name="Int. J. Syst. Evol. Microbiol.">
        <title>The Global Catalogue of Microorganisms (GCM) 10K type strain sequencing project: providing services to taxonomists for standard genome sequencing and annotation.</title>
        <authorList>
            <consortium name="The Broad Institute Genomics Platform"/>
            <consortium name="The Broad Institute Genome Sequencing Center for Infectious Disease"/>
            <person name="Wu L."/>
            <person name="Ma J."/>
        </authorList>
    </citation>
    <scope>NUCLEOTIDE SEQUENCE [LARGE SCALE GENOMIC DNA]</scope>
    <source>
        <strain evidence="2">KCTC 42899</strain>
    </source>
</reference>
<organism evidence="1 2">
    <name type="scientific">Paracoccus mangrovi</name>
    <dbReference type="NCBI Taxonomy" id="1715645"/>
    <lineage>
        <taxon>Bacteria</taxon>
        <taxon>Pseudomonadati</taxon>
        <taxon>Pseudomonadota</taxon>
        <taxon>Alphaproteobacteria</taxon>
        <taxon>Rhodobacterales</taxon>
        <taxon>Paracoccaceae</taxon>
        <taxon>Paracoccus</taxon>
    </lineage>
</organism>
<keyword evidence="1" id="KW-0418">Kinase</keyword>
<name>A0ABV7R8F7_9RHOB</name>
<proteinExistence type="predicted"/>
<keyword evidence="1" id="KW-0808">Transferase</keyword>
<dbReference type="Gene3D" id="3.40.50.300">
    <property type="entry name" value="P-loop containing nucleotide triphosphate hydrolases"/>
    <property type="match status" value="1"/>
</dbReference>
<accession>A0ABV7R8F7</accession>
<dbReference type="GO" id="GO:0016301">
    <property type="term" value="F:kinase activity"/>
    <property type="evidence" value="ECO:0007669"/>
    <property type="project" value="UniProtKB-KW"/>
</dbReference>
<gene>
    <name evidence="1" type="ORF">ACFOMH_12830</name>
</gene>
<keyword evidence="2" id="KW-1185">Reference proteome</keyword>
<dbReference type="RefSeq" id="WP_374423264.1">
    <property type="nucleotide sequence ID" value="NZ_JBHRXJ010000009.1"/>
</dbReference>
<sequence>MLIFLAPRIVLLSVPKTGTTALEEALAPRAEIAFRSDPSVKHLNLRQYLNRIQPLIARQGQAPFETVAVIRKPLDWLGSWYRYRSRDGLIGHANSTAHVSFEQFVTDYLRPKGRPAYARLGRQSEFLMDHDGRIAVDHIFRYEAMPLLVDFLSQRLGRPIELQRKNVSPPGATDLEPGTRARLRRELALDYEIWQAARHEGAATAPGAR</sequence>
<comment type="caution">
    <text evidence="1">The sequence shown here is derived from an EMBL/GenBank/DDBJ whole genome shotgun (WGS) entry which is preliminary data.</text>
</comment>
<dbReference type="SUPFAM" id="SSF52540">
    <property type="entry name" value="P-loop containing nucleoside triphosphate hydrolases"/>
    <property type="match status" value="1"/>
</dbReference>
<protein>
    <submittedName>
        <fullName evidence="1">Gamma-glutamyl kinase</fullName>
    </submittedName>
</protein>
<dbReference type="EMBL" id="JBHRXJ010000009">
    <property type="protein sequence ID" value="MFC3529060.1"/>
    <property type="molecule type" value="Genomic_DNA"/>
</dbReference>
<dbReference type="Proteomes" id="UP001595721">
    <property type="component" value="Unassembled WGS sequence"/>
</dbReference>